<evidence type="ECO:0000256" key="10">
    <source>
        <dbReference type="PIRSR" id="PIRSR607992-1"/>
    </source>
</evidence>
<reference evidence="13 14" key="1">
    <citation type="journal article" date="2017" name="Gigascience">
        <title>Genome sequence of the small brown planthopper, Laodelphax striatellus.</title>
        <authorList>
            <person name="Zhu J."/>
            <person name="Jiang F."/>
            <person name="Wang X."/>
            <person name="Yang P."/>
            <person name="Bao Y."/>
            <person name="Zhao W."/>
            <person name="Wang W."/>
            <person name="Lu H."/>
            <person name="Wang Q."/>
            <person name="Cui N."/>
            <person name="Li J."/>
            <person name="Chen X."/>
            <person name="Luo L."/>
            <person name="Yu J."/>
            <person name="Kang L."/>
            <person name="Cui F."/>
        </authorList>
    </citation>
    <scope>NUCLEOTIDE SEQUENCE [LARGE SCALE GENOMIC DNA]</scope>
    <source>
        <strain evidence="13">Lst14</strain>
    </source>
</reference>
<evidence type="ECO:0000256" key="6">
    <source>
        <dbReference type="ARBA" id="ARBA00022946"/>
    </source>
</evidence>
<evidence type="ECO:0000256" key="5">
    <source>
        <dbReference type="ARBA" id="ARBA00022792"/>
    </source>
</evidence>
<comment type="similarity">
    <text evidence="2 12">Belongs to the CybS family.</text>
</comment>
<dbReference type="STRING" id="195883.A0A482WLH5"/>
<evidence type="ECO:0000256" key="2">
    <source>
        <dbReference type="ARBA" id="ARBA00007294"/>
    </source>
</evidence>
<feature type="binding site" evidence="10">
    <location>
        <position position="135"/>
    </location>
    <ligand>
        <name>a ubiquinone</name>
        <dbReference type="ChEBI" id="CHEBI:16389"/>
        <note>ligand shared with IP/SDHB</note>
    </ligand>
</feature>
<dbReference type="AlphaFoldDB" id="A0A482WLH5"/>
<evidence type="ECO:0000313" key="14">
    <source>
        <dbReference type="Proteomes" id="UP000291343"/>
    </source>
</evidence>
<protein>
    <recommendedName>
        <fullName evidence="12">Succinate dehydrogenase [ubiquinone] cytochrome b small subunit</fullName>
    </recommendedName>
</protein>
<organism evidence="13 14">
    <name type="scientific">Laodelphax striatellus</name>
    <name type="common">Small brown planthopper</name>
    <name type="synonym">Delphax striatella</name>
    <dbReference type="NCBI Taxonomy" id="195883"/>
    <lineage>
        <taxon>Eukaryota</taxon>
        <taxon>Metazoa</taxon>
        <taxon>Ecdysozoa</taxon>
        <taxon>Arthropoda</taxon>
        <taxon>Hexapoda</taxon>
        <taxon>Insecta</taxon>
        <taxon>Pterygota</taxon>
        <taxon>Neoptera</taxon>
        <taxon>Paraneoptera</taxon>
        <taxon>Hemiptera</taxon>
        <taxon>Auchenorrhyncha</taxon>
        <taxon>Fulgoroidea</taxon>
        <taxon>Delphacidae</taxon>
        <taxon>Criomorphinae</taxon>
        <taxon>Laodelphax</taxon>
    </lineage>
</organism>
<evidence type="ECO:0000256" key="11">
    <source>
        <dbReference type="PIRSR" id="PIRSR607992-2"/>
    </source>
</evidence>
<feature type="transmembrane region" description="Helical" evidence="12">
    <location>
        <begin position="148"/>
        <end position="169"/>
    </location>
</feature>
<keyword evidence="12" id="KW-0249">Electron transport</keyword>
<feature type="binding site" description="axial binding residue" evidence="11">
    <location>
        <position position="123"/>
    </location>
    <ligand>
        <name>heme b</name>
        <dbReference type="ChEBI" id="CHEBI:60344"/>
        <note>ligand shared with SDHC</note>
    </ligand>
    <ligandPart>
        <name>Fe</name>
        <dbReference type="ChEBI" id="CHEBI:18248"/>
    </ligandPart>
</feature>
<dbReference type="GO" id="GO:0005743">
    <property type="term" value="C:mitochondrial inner membrane"/>
    <property type="evidence" value="ECO:0007669"/>
    <property type="project" value="UniProtKB-SubCell"/>
</dbReference>
<comment type="subcellular location">
    <subcellularLocation>
        <location evidence="1 12">Mitochondrion inner membrane</location>
        <topology evidence="1 12">Multi-pass membrane protein</topology>
    </subcellularLocation>
</comment>
<keyword evidence="12" id="KW-0349">Heme</keyword>
<keyword evidence="9 12" id="KW-0472">Membrane</keyword>
<keyword evidence="8 12" id="KW-0496">Mitochondrion</keyword>
<dbReference type="InterPro" id="IPR034804">
    <property type="entry name" value="SQR/QFR_C/D"/>
</dbReference>
<dbReference type="GO" id="GO:0046872">
    <property type="term" value="F:metal ion binding"/>
    <property type="evidence" value="ECO:0007669"/>
    <property type="project" value="UniProtKB-KW"/>
</dbReference>
<keyword evidence="4 12" id="KW-0812">Transmembrane</keyword>
<evidence type="ECO:0000256" key="8">
    <source>
        <dbReference type="ARBA" id="ARBA00023128"/>
    </source>
</evidence>
<keyword evidence="5 12" id="KW-0999">Mitochondrion inner membrane</keyword>
<dbReference type="OrthoDB" id="18577at2759"/>
<keyword evidence="12" id="KW-0816">Tricarboxylic acid cycle</keyword>
<dbReference type="InParanoid" id="A0A482WLH5"/>
<dbReference type="EMBL" id="QKKF02032524">
    <property type="protein sequence ID" value="RZF34170.1"/>
    <property type="molecule type" value="Genomic_DNA"/>
</dbReference>
<dbReference type="Pfam" id="PF05328">
    <property type="entry name" value="CybS"/>
    <property type="match status" value="1"/>
</dbReference>
<comment type="caution">
    <text evidence="13">The sequence shown here is derived from an EMBL/GenBank/DDBJ whole genome shotgun (WGS) entry which is preliminary data.</text>
</comment>
<name>A0A482WLH5_LAOST</name>
<evidence type="ECO:0000256" key="7">
    <source>
        <dbReference type="ARBA" id="ARBA00022989"/>
    </source>
</evidence>
<keyword evidence="14" id="KW-1185">Reference proteome</keyword>
<evidence type="ECO:0000256" key="3">
    <source>
        <dbReference type="ARBA" id="ARBA00022448"/>
    </source>
</evidence>
<dbReference type="Gene3D" id="1.20.1300.10">
    <property type="entry name" value="Fumarate reductase/succinate dehydrogenase, transmembrane subunit"/>
    <property type="match status" value="1"/>
</dbReference>
<dbReference type="SMR" id="A0A482WLH5"/>
<evidence type="ECO:0000256" key="12">
    <source>
        <dbReference type="RuleBase" id="RU364031"/>
    </source>
</evidence>
<dbReference type="PANTHER" id="PTHR13337">
    <property type="entry name" value="SUCCINATE DEHYDROGENASE"/>
    <property type="match status" value="1"/>
</dbReference>
<dbReference type="GO" id="GO:0020037">
    <property type="term" value="F:heme binding"/>
    <property type="evidence" value="ECO:0007669"/>
    <property type="project" value="TreeGrafter"/>
</dbReference>
<comment type="function">
    <text evidence="12">Membrane-anchoring subunit of succinate dehydrogenase (SDH) that is involved in complex II of the mitochondrial electron transport chain and is responsible for transferring electrons from succinate to ubiquinone (coenzyme Q).</text>
</comment>
<keyword evidence="7 12" id="KW-1133">Transmembrane helix</keyword>
<keyword evidence="11 12" id="KW-0479">Metal-binding</keyword>
<keyword evidence="11" id="KW-0408">Iron</keyword>
<dbReference type="InterPro" id="IPR007992">
    <property type="entry name" value="CybS"/>
</dbReference>
<keyword evidence="3 12" id="KW-0813">Transport</keyword>
<accession>A0A482WLH5</accession>
<comment type="caution">
    <text evidence="12">Lacks conserved residue(s) required for the propagation of feature annotation.</text>
</comment>
<dbReference type="FunCoup" id="A0A482WLH5">
    <property type="interactions" value="783"/>
</dbReference>
<dbReference type="GO" id="GO:0006121">
    <property type="term" value="P:mitochondrial electron transport, succinate to ubiquinone"/>
    <property type="evidence" value="ECO:0007669"/>
    <property type="project" value="TreeGrafter"/>
</dbReference>
<dbReference type="Proteomes" id="UP000291343">
    <property type="component" value="Unassembled WGS sequence"/>
</dbReference>
<sequence length="184" mass="20361">MALSFLLRNQMSSKGCIFKISDLVSKQALKTCSYGTLHQHAAVDKKSEPVSLLRNVKVSDLCSNQIRPFSTSNRLFSGKDSDHSTLWGAERVASAALLGLIPAMFVVPSQTVETLTAIITVMHCHWGLEAIFVDYIREKLFGPVLPKVSIIACYLLSIFMLAGLLNIIFNDTGLANTLRLFWKL</sequence>
<dbReference type="GO" id="GO:0006099">
    <property type="term" value="P:tricarboxylic acid cycle"/>
    <property type="evidence" value="ECO:0007669"/>
    <property type="project" value="UniProtKB-KW"/>
</dbReference>
<evidence type="ECO:0000256" key="1">
    <source>
        <dbReference type="ARBA" id="ARBA00004448"/>
    </source>
</evidence>
<evidence type="ECO:0000313" key="13">
    <source>
        <dbReference type="EMBL" id="RZF34170.1"/>
    </source>
</evidence>
<dbReference type="PANTHER" id="PTHR13337:SF2">
    <property type="entry name" value="SUCCINATE DEHYDROGENASE [UBIQUINONE] CYTOCHROME B SMALL SUBUNIT, MITOCHONDRIAL"/>
    <property type="match status" value="1"/>
</dbReference>
<keyword evidence="6 12" id="KW-0809">Transit peptide</keyword>
<dbReference type="GO" id="GO:0048039">
    <property type="term" value="F:ubiquinone binding"/>
    <property type="evidence" value="ECO:0007669"/>
    <property type="project" value="TreeGrafter"/>
</dbReference>
<evidence type="ECO:0000256" key="9">
    <source>
        <dbReference type="ARBA" id="ARBA00023136"/>
    </source>
</evidence>
<evidence type="ECO:0000256" key="4">
    <source>
        <dbReference type="ARBA" id="ARBA00022692"/>
    </source>
</evidence>
<gene>
    <name evidence="13" type="ORF">LSTR_LSTR003580</name>
</gene>
<proteinExistence type="inferred from homology"/>